<reference evidence="1" key="1">
    <citation type="submission" date="2018-02" db="EMBL/GenBank/DDBJ databases">
        <title>Rhizophora mucronata_Transcriptome.</title>
        <authorList>
            <person name="Meera S.P."/>
            <person name="Sreeshan A."/>
            <person name="Augustine A."/>
        </authorList>
    </citation>
    <scope>NUCLEOTIDE SEQUENCE</scope>
    <source>
        <tissue evidence="1">Leaf</tissue>
    </source>
</reference>
<sequence length="49" mass="5502">MHAYCSHLSMYVGTYVCTSTYMYGCVCVHNLLSQFNYKDAQVANCNGPL</sequence>
<proteinExistence type="predicted"/>
<dbReference type="AlphaFoldDB" id="A0A2P2NVX6"/>
<evidence type="ECO:0000313" key="1">
    <source>
        <dbReference type="EMBL" id="MBX46677.1"/>
    </source>
</evidence>
<dbReference type="EMBL" id="GGEC01066193">
    <property type="protein sequence ID" value="MBX46677.1"/>
    <property type="molecule type" value="Transcribed_RNA"/>
</dbReference>
<organism evidence="1">
    <name type="scientific">Rhizophora mucronata</name>
    <name type="common">Asiatic mangrove</name>
    <dbReference type="NCBI Taxonomy" id="61149"/>
    <lineage>
        <taxon>Eukaryota</taxon>
        <taxon>Viridiplantae</taxon>
        <taxon>Streptophyta</taxon>
        <taxon>Embryophyta</taxon>
        <taxon>Tracheophyta</taxon>
        <taxon>Spermatophyta</taxon>
        <taxon>Magnoliopsida</taxon>
        <taxon>eudicotyledons</taxon>
        <taxon>Gunneridae</taxon>
        <taxon>Pentapetalae</taxon>
        <taxon>rosids</taxon>
        <taxon>fabids</taxon>
        <taxon>Malpighiales</taxon>
        <taxon>Rhizophoraceae</taxon>
        <taxon>Rhizophora</taxon>
    </lineage>
</organism>
<protein>
    <submittedName>
        <fullName evidence="1">Uncharacterized protein</fullName>
    </submittedName>
</protein>
<accession>A0A2P2NVX6</accession>
<name>A0A2P2NVX6_RHIMU</name>